<organism evidence="2 3">
    <name type="scientific">Deinococcus yavapaiensis KR-236</name>
    <dbReference type="NCBI Taxonomy" id="694435"/>
    <lineage>
        <taxon>Bacteria</taxon>
        <taxon>Thermotogati</taxon>
        <taxon>Deinococcota</taxon>
        <taxon>Deinococci</taxon>
        <taxon>Deinococcales</taxon>
        <taxon>Deinococcaceae</taxon>
        <taxon>Deinococcus</taxon>
    </lineage>
</organism>
<protein>
    <submittedName>
        <fullName evidence="2">Uncharacterized protein</fullName>
    </submittedName>
</protein>
<proteinExistence type="predicted"/>
<dbReference type="RefSeq" id="WP_110885762.1">
    <property type="nucleotide sequence ID" value="NZ_QJSX01000003.1"/>
</dbReference>
<evidence type="ECO:0000313" key="3">
    <source>
        <dbReference type="Proteomes" id="UP000248326"/>
    </source>
</evidence>
<sequence length="284" mass="29652">MNSKKILTTLALALTAASLAQHSHTAQVFTLGAKGDAFTLQGPASFASGFVTFNLANTTQAPFTPVVAKLKSGTTDAQVKAALGALMASHGEDMSAIANVATFVGGSGGVMPGATFEFGANLDSGKYVVFGFGASEEGKPLYDLGQYKTFNVTTAKNGLALPKADVQATLRDFKVELPTTVKAGKSTWQVSNAGQETHHLMLMRIKPGKTMKDVEAFFKAADPSQAGEPPFEDAGGLETISKGRSAFVTFDLAAGDYVVACFLPSATKHAPHFMLGMMTNLSVK</sequence>
<dbReference type="EMBL" id="QJSX01000003">
    <property type="protein sequence ID" value="PYE55428.1"/>
    <property type="molecule type" value="Genomic_DNA"/>
</dbReference>
<feature type="chain" id="PRO_5016281587" evidence="1">
    <location>
        <begin position="21"/>
        <end position="284"/>
    </location>
</feature>
<evidence type="ECO:0000256" key="1">
    <source>
        <dbReference type="SAM" id="SignalP"/>
    </source>
</evidence>
<dbReference type="AlphaFoldDB" id="A0A318SAJ8"/>
<dbReference type="OrthoDB" id="162678at2"/>
<comment type="caution">
    <text evidence="2">The sequence shown here is derived from an EMBL/GenBank/DDBJ whole genome shotgun (WGS) entry which is preliminary data.</text>
</comment>
<evidence type="ECO:0000313" key="2">
    <source>
        <dbReference type="EMBL" id="PYE55428.1"/>
    </source>
</evidence>
<keyword evidence="1" id="KW-0732">Signal</keyword>
<accession>A0A318SAJ8</accession>
<reference evidence="2 3" key="1">
    <citation type="submission" date="2018-06" db="EMBL/GenBank/DDBJ databases">
        <title>Genomic Encyclopedia of Type Strains, Phase IV (KMG-IV): sequencing the most valuable type-strain genomes for metagenomic binning, comparative biology and taxonomic classification.</title>
        <authorList>
            <person name="Goeker M."/>
        </authorList>
    </citation>
    <scope>NUCLEOTIDE SEQUENCE [LARGE SCALE GENOMIC DNA]</scope>
    <source>
        <strain evidence="2 3">DSM 18048</strain>
    </source>
</reference>
<gene>
    <name evidence="2" type="ORF">DES52_103261</name>
</gene>
<dbReference type="Proteomes" id="UP000248326">
    <property type="component" value="Unassembled WGS sequence"/>
</dbReference>
<feature type="signal peptide" evidence="1">
    <location>
        <begin position="1"/>
        <end position="20"/>
    </location>
</feature>
<name>A0A318SAJ8_9DEIO</name>
<keyword evidence="3" id="KW-1185">Reference proteome</keyword>